<dbReference type="KEGG" id="rml:FF011L_22470"/>
<dbReference type="Pfam" id="PF13360">
    <property type="entry name" value="PQQ_2"/>
    <property type="match status" value="2"/>
</dbReference>
<dbReference type="SUPFAM" id="SSF50998">
    <property type="entry name" value="Quinoprotein alcohol dehydrogenase-like"/>
    <property type="match status" value="1"/>
</dbReference>
<dbReference type="AlphaFoldDB" id="A0A517MFE9"/>
<dbReference type="Proteomes" id="UP000320672">
    <property type="component" value="Chromosome"/>
</dbReference>
<feature type="domain" description="Pyrrolo-quinoline quinone repeat" evidence="1">
    <location>
        <begin position="391"/>
        <end position="485"/>
    </location>
</feature>
<sequence length="495" mass="53691">MWVACHAESNRPLFLDFRRSVEWKMANGLGMALIPYRGIGDYNSGANRTNGGRPDPESPPRFTWNIRMPLSASAWLTMIRPALCTILMAVGFQSTSLAADAWPEFRGPRGDGVVPSLAPSIPTKWTPEENITWRTELPGEGWSSPVIGGGKIYLSAAMPSDDGSDDRVLCLLILDQATGSLEKTVKLMKQESSTTPKIHNKNSHASPTPLLSENRIYIHFGYQGTACTDRQGNVQWVNRDLSFKPTHGNGGSPVLADGKLIFTCDGGDSPSVAALNTKDGSLAWRTPRPVDSARKFSFATPTVIDVDNQIQIIAPGSDCVLALDPASGKIIWQVAYDGFSVIPKPVYADGRLFVISGFMRSTLMAIQPTGKGDITDTHVDWVAKKAIPKTPSPIATDGLVFVVSDDGIVSCFEQTTGELVWKERLGGGFSSSPTLIGDHLYVTSEEGKTTVMKAGRKFELLAENDLEERSLASLAVADGAIYLRTAKALYRIENR</sequence>
<gene>
    <name evidence="2" type="primary">bamB_1</name>
    <name evidence="2" type="ORF">FF011L_22470</name>
</gene>
<evidence type="ECO:0000259" key="1">
    <source>
        <dbReference type="Pfam" id="PF13360"/>
    </source>
</evidence>
<protein>
    <submittedName>
        <fullName evidence="2">Outer membrane protein assembly factor BamB</fullName>
    </submittedName>
</protein>
<evidence type="ECO:0000313" key="2">
    <source>
        <dbReference type="EMBL" id="QDS93477.1"/>
    </source>
</evidence>
<dbReference type="InterPro" id="IPR011047">
    <property type="entry name" value="Quinoprotein_ADH-like_sf"/>
</dbReference>
<keyword evidence="3" id="KW-1185">Reference proteome</keyword>
<dbReference type="SMART" id="SM00564">
    <property type="entry name" value="PQQ"/>
    <property type="match status" value="4"/>
</dbReference>
<dbReference type="PANTHER" id="PTHR34512:SF30">
    <property type="entry name" value="OUTER MEMBRANE PROTEIN ASSEMBLY FACTOR BAMB"/>
    <property type="match status" value="1"/>
</dbReference>
<dbReference type="Gene3D" id="2.130.10.10">
    <property type="entry name" value="YVTN repeat-like/Quinoprotein amine dehydrogenase"/>
    <property type="match status" value="2"/>
</dbReference>
<name>A0A517MFE9_9BACT</name>
<evidence type="ECO:0000313" key="3">
    <source>
        <dbReference type="Proteomes" id="UP000320672"/>
    </source>
</evidence>
<dbReference type="EMBL" id="CP036262">
    <property type="protein sequence ID" value="QDS93477.1"/>
    <property type="molecule type" value="Genomic_DNA"/>
</dbReference>
<dbReference type="InterPro" id="IPR002372">
    <property type="entry name" value="PQQ_rpt_dom"/>
</dbReference>
<feature type="domain" description="Pyrrolo-quinoline quinone repeat" evidence="1">
    <location>
        <begin position="271"/>
        <end position="356"/>
    </location>
</feature>
<dbReference type="PANTHER" id="PTHR34512">
    <property type="entry name" value="CELL SURFACE PROTEIN"/>
    <property type="match status" value="1"/>
</dbReference>
<reference evidence="2 3" key="1">
    <citation type="submission" date="2019-02" db="EMBL/GenBank/DDBJ databases">
        <title>Deep-cultivation of Planctomycetes and their phenomic and genomic characterization uncovers novel biology.</title>
        <authorList>
            <person name="Wiegand S."/>
            <person name="Jogler M."/>
            <person name="Boedeker C."/>
            <person name="Pinto D."/>
            <person name="Vollmers J."/>
            <person name="Rivas-Marin E."/>
            <person name="Kohn T."/>
            <person name="Peeters S.H."/>
            <person name="Heuer A."/>
            <person name="Rast P."/>
            <person name="Oberbeckmann S."/>
            <person name="Bunk B."/>
            <person name="Jeske O."/>
            <person name="Meyerdierks A."/>
            <person name="Storesund J.E."/>
            <person name="Kallscheuer N."/>
            <person name="Luecker S."/>
            <person name="Lage O.M."/>
            <person name="Pohl T."/>
            <person name="Merkel B.J."/>
            <person name="Hornburger P."/>
            <person name="Mueller R.-W."/>
            <person name="Bruemmer F."/>
            <person name="Labrenz M."/>
            <person name="Spormann A.M."/>
            <person name="Op den Camp H."/>
            <person name="Overmann J."/>
            <person name="Amann R."/>
            <person name="Jetten M.S.M."/>
            <person name="Mascher T."/>
            <person name="Medema M.H."/>
            <person name="Devos D.P."/>
            <person name="Kaster A.-K."/>
            <person name="Ovreas L."/>
            <person name="Rohde M."/>
            <person name="Galperin M.Y."/>
            <person name="Jogler C."/>
        </authorList>
    </citation>
    <scope>NUCLEOTIDE SEQUENCE [LARGE SCALE GENOMIC DNA]</scope>
    <source>
        <strain evidence="2 3">FF011L</strain>
    </source>
</reference>
<dbReference type="InterPro" id="IPR015943">
    <property type="entry name" value="WD40/YVTN_repeat-like_dom_sf"/>
</dbReference>
<organism evidence="2 3">
    <name type="scientific">Roseimaritima multifibrata</name>
    <dbReference type="NCBI Taxonomy" id="1930274"/>
    <lineage>
        <taxon>Bacteria</taxon>
        <taxon>Pseudomonadati</taxon>
        <taxon>Planctomycetota</taxon>
        <taxon>Planctomycetia</taxon>
        <taxon>Pirellulales</taxon>
        <taxon>Pirellulaceae</taxon>
        <taxon>Roseimaritima</taxon>
    </lineage>
</organism>
<accession>A0A517MFE9</accession>
<proteinExistence type="predicted"/>
<dbReference type="InterPro" id="IPR018391">
    <property type="entry name" value="PQQ_b-propeller_rpt"/>
</dbReference>